<dbReference type="AlphaFoldDB" id="A0A097ICV2"/>
<dbReference type="Gene3D" id="3.40.630.30">
    <property type="match status" value="1"/>
</dbReference>
<dbReference type="PANTHER" id="PTHR43877:SF2">
    <property type="entry name" value="AMINOALKYLPHOSPHONATE N-ACETYLTRANSFERASE-RELATED"/>
    <property type="match status" value="1"/>
</dbReference>
<keyword evidence="1 5" id="KW-0808">Transferase</keyword>
<evidence type="ECO:0000313" key="5">
    <source>
        <dbReference type="EMBL" id="AIT59966.1"/>
    </source>
</evidence>
<dbReference type="InterPro" id="IPR000182">
    <property type="entry name" value="GNAT_dom"/>
</dbReference>
<evidence type="ECO:0000256" key="2">
    <source>
        <dbReference type="ARBA" id="ARBA00023315"/>
    </source>
</evidence>
<dbReference type="GO" id="GO:0016747">
    <property type="term" value="F:acyltransferase activity, transferring groups other than amino-acyl groups"/>
    <property type="evidence" value="ECO:0007669"/>
    <property type="project" value="InterPro"/>
</dbReference>
<dbReference type="Proteomes" id="UP000029914">
    <property type="component" value="Chromosome"/>
</dbReference>
<dbReference type="eggNOG" id="COG0456">
    <property type="taxonomic scope" value="Bacteria"/>
</dbReference>
<dbReference type="EMBL" id="CP006764">
    <property type="protein sequence ID" value="AIT59966.1"/>
    <property type="molecule type" value="Genomic_DNA"/>
</dbReference>
<protein>
    <submittedName>
        <fullName evidence="5">Acetyltransferase</fullName>
    </submittedName>
</protein>
<dbReference type="RefSeq" id="WP_018022863.1">
    <property type="nucleotide sequence ID" value="NZ_AQUX01000014.1"/>
</dbReference>
<dbReference type="SUPFAM" id="SSF55729">
    <property type="entry name" value="Acyl-CoA N-acyltransferases (Nat)"/>
    <property type="match status" value="1"/>
</dbReference>
<feature type="domain" description="N-acetyltransferase" evidence="4">
    <location>
        <begin position="15"/>
        <end position="165"/>
    </location>
</feature>
<dbReference type="STRING" id="558173.CDOO_00495"/>
<dbReference type="Pfam" id="PF00583">
    <property type="entry name" value="Acetyltransf_1"/>
    <property type="match status" value="1"/>
</dbReference>
<keyword evidence="2" id="KW-0012">Acyltransferase</keyword>
<evidence type="ECO:0000313" key="6">
    <source>
        <dbReference type="Proteomes" id="UP000029914"/>
    </source>
</evidence>
<proteinExistence type="predicted"/>
<dbReference type="InterPro" id="IPR050832">
    <property type="entry name" value="Bact_Acetyltransf"/>
</dbReference>
<sequence length="201" mass="22622">MRSTDRIVPARLDSPEARPLVDDLRAFYDELYADYHGFEEVEGAPNELDIFPPEMFEPPCGGMLLILRGEETVAGGAFMYLDDLTAEVKRVWTSPEHRGEGLSRVVMAALEEEIAERGYRYVYLSTGPRQPVAKRLYLSLGYTPHFDLAVDPELIGELSFEKDLVPGNGGVAEHPGSEHQRELQRRARQWRPAPHSRLSGA</sequence>
<organism evidence="5 6">
    <name type="scientific">Corynebacterium doosanense CAU 212 = DSM 45436</name>
    <dbReference type="NCBI Taxonomy" id="558173"/>
    <lineage>
        <taxon>Bacteria</taxon>
        <taxon>Bacillati</taxon>
        <taxon>Actinomycetota</taxon>
        <taxon>Actinomycetes</taxon>
        <taxon>Mycobacteriales</taxon>
        <taxon>Corynebacteriaceae</taxon>
        <taxon>Corynebacterium</taxon>
    </lineage>
</organism>
<name>A0A097ICV2_9CORY</name>
<feature type="region of interest" description="Disordered" evidence="3">
    <location>
        <begin position="166"/>
        <end position="201"/>
    </location>
</feature>
<dbReference type="PROSITE" id="PS51186">
    <property type="entry name" value="GNAT"/>
    <property type="match status" value="1"/>
</dbReference>
<evidence type="ECO:0000259" key="4">
    <source>
        <dbReference type="PROSITE" id="PS51186"/>
    </source>
</evidence>
<dbReference type="PANTHER" id="PTHR43877">
    <property type="entry name" value="AMINOALKYLPHOSPHONATE N-ACETYLTRANSFERASE-RELATED-RELATED"/>
    <property type="match status" value="1"/>
</dbReference>
<gene>
    <name evidence="5" type="ORF">CDOO_00495</name>
</gene>
<evidence type="ECO:0000256" key="1">
    <source>
        <dbReference type="ARBA" id="ARBA00022679"/>
    </source>
</evidence>
<dbReference type="CDD" id="cd04301">
    <property type="entry name" value="NAT_SF"/>
    <property type="match status" value="1"/>
</dbReference>
<dbReference type="KEGG" id="cdo:CDOO_00495"/>
<dbReference type="HOGENOM" id="CLU_013985_11_1_11"/>
<keyword evidence="6" id="KW-1185">Reference proteome</keyword>
<feature type="compositionally biased region" description="Basic and acidic residues" evidence="3">
    <location>
        <begin position="175"/>
        <end position="185"/>
    </location>
</feature>
<dbReference type="InterPro" id="IPR016181">
    <property type="entry name" value="Acyl_CoA_acyltransferase"/>
</dbReference>
<reference evidence="5 6" key="1">
    <citation type="submission" date="2013-09" db="EMBL/GenBank/DDBJ databases">
        <title>Complete genome sequence of Corynebacterium doosanense CAU 212(T) (=DSM 45436(T)), isolated from activated sludge.</title>
        <authorList>
            <person name="Schaffert L."/>
            <person name="Albersmeier A."/>
            <person name="Kalinowski J."/>
            <person name="Ruckert C."/>
        </authorList>
    </citation>
    <scope>NUCLEOTIDE SEQUENCE [LARGE SCALE GENOMIC DNA]</scope>
    <source>
        <strain evidence="5 6">CAU 212</strain>
    </source>
</reference>
<accession>A0A097ICV2</accession>
<evidence type="ECO:0000256" key="3">
    <source>
        <dbReference type="SAM" id="MobiDB-lite"/>
    </source>
</evidence>